<sequence length="353" mass="38902">MLMDTNFSASKPPQPAAAMDIEQMSQNPQRGSYHRRSLSDTSFRFPNLDELLFFDPLELDLSILTSPSSSPPGAAAMAVDSSSNSKLSSDAVHPKPEPINSGSFGGHLRSLSVDSDFFKNLDLGGDGGSIDSLGRKTPVSEQRQVRHRHSLSMDGSSSSFEADSTLMIDGVKKAMDPERLAELALIDPKRAKRILANRQSAARSKERKVRYTNELERKVQTLQSEATTLSAQVTMLQRETTELAVENKELKLRLQAMDQQAQLRDDLSEALKEEVQRLRIAAGQVPLINGNPFNRPPQYPSSRPPVHHFSSSHAQQGQQQPSPSLATNLQQPDPKWMNSSQLLGRNPDGQAKP</sequence>
<dbReference type="Proteomes" id="UP000504609">
    <property type="component" value="Unplaced"/>
</dbReference>
<keyword evidence="9" id="KW-1185">Reference proteome</keyword>
<evidence type="ECO:0000256" key="7">
    <source>
        <dbReference type="SAM" id="MobiDB-lite"/>
    </source>
</evidence>
<dbReference type="CDD" id="cd14703">
    <property type="entry name" value="bZIP_plant_RF2"/>
    <property type="match status" value="1"/>
</dbReference>
<proteinExistence type="predicted"/>
<dbReference type="KEGG" id="cmos:111433477"/>
<feature type="region of interest" description="Disordered" evidence="7">
    <location>
        <begin position="132"/>
        <end position="159"/>
    </location>
</feature>
<feature type="region of interest" description="Disordered" evidence="7">
    <location>
        <begin position="287"/>
        <end position="353"/>
    </location>
</feature>
<accession>A0A6J1EE53</accession>
<dbReference type="GO" id="GO:0003700">
    <property type="term" value="F:DNA-binding transcription factor activity"/>
    <property type="evidence" value="ECO:0007669"/>
    <property type="project" value="InterPro"/>
</dbReference>
<evidence type="ECO:0000313" key="9">
    <source>
        <dbReference type="Proteomes" id="UP000504609"/>
    </source>
</evidence>
<name>A0A6J1EE53_CUCMO</name>
<dbReference type="GO" id="GO:0005634">
    <property type="term" value="C:nucleus"/>
    <property type="evidence" value="ECO:0007669"/>
    <property type="project" value="UniProtKB-SubCell"/>
</dbReference>
<dbReference type="AlphaFoldDB" id="A0A6J1EE53"/>
<evidence type="ECO:0000256" key="4">
    <source>
        <dbReference type="ARBA" id="ARBA00023163"/>
    </source>
</evidence>
<dbReference type="FunFam" id="1.20.5.170:FF:000083">
    <property type="entry name" value="Transcription factor VIP1"/>
    <property type="match status" value="1"/>
</dbReference>
<feature type="compositionally biased region" description="Polar residues" evidence="7">
    <location>
        <begin position="1"/>
        <end position="11"/>
    </location>
</feature>
<feature type="coiled-coil region" evidence="6">
    <location>
        <begin position="212"/>
        <end position="239"/>
    </location>
</feature>
<organism evidence="9 10">
    <name type="scientific">Cucurbita moschata</name>
    <name type="common">Winter crookneck squash</name>
    <name type="synonym">Cucurbita pepo var. moschata</name>
    <dbReference type="NCBI Taxonomy" id="3662"/>
    <lineage>
        <taxon>Eukaryota</taxon>
        <taxon>Viridiplantae</taxon>
        <taxon>Streptophyta</taxon>
        <taxon>Embryophyta</taxon>
        <taxon>Tracheophyta</taxon>
        <taxon>Spermatophyta</taxon>
        <taxon>Magnoliopsida</taxon>
        <taxon>eudicotyledons</taxon>
        <taxon>Gunneridae</taxon>
        <taxon>Pentapetalae</taxon>
        <taxon>rosids</taxon>
        <taxon>fabids</taxon>
        <taxon>Cucurbitales</taxon>
        <taxon>Cucurbitaceae</taxon>
        <taxon>Cucurbiteae</taxon>
        <taxon>Cucurbita</taxon>
    </lineage>
</organism>
<dbReference type="PANTHER" id="PTHR13690">
    <property type="entry name" value="TRANSCRIPTION FACTOR POSF21-RELATED"/>
    <property type="match status" value="1"/>
</dbReference>
<comment type="subcellular location">
    <subcellularLocation>
        <location evidence="1">Nucleus</location>
    </subcellularLocation>
</comment>
<feature type="compositionally biased region" description="Polar residues" evidence="7">
    <location>
        <begin position="309"/>
        <end position="343"/>
    </location>
</feature>
<evidence type="ECO:0000256" key="5">
    <source>
        <dbReference type="ARBA" id="ARBA00023242"/>
    </source>
</evidence>
<protein>
    <submittedName>
        <fullName evidence="10">Transcription factor VIP1-like</fullName>
    </submittedName>
</protein>
<keyword evidence="3" id="KW-0238">DNA-binding</keyword>
<keyword evidence="4" id="KW-0804">Transcription</keyword>
<reference evidence="10" key="1">
    <citation type="submission" date="2025-08" db="UniProtKB">
        <authorList>
            <consortium name="RefSeq"/>
        </authorList>
    </citation>
    <scope>IDENTIFICATION</scope>
    <source>
        <tissue evidence="10">Young leaves</tissue>
    </source>
</reference>
<dbReference type="RefSeq" id="XP_022926297.1">
    <property type="nucleotide sequence ID" value="XM_023070529.1"/>
</dbReference>
<gene>
    <name evidence="10" type="primary">LOC111433477</name>
</gene>
<dbReference type="InterPro" id="IPR046347">
    <property type="entry name" value="bZIP_sf"/>
</dbReference>
<dbReference type="SUPFAM" id="SSF57959">
    <property type="entry name" value="Leucine zipper domain"/>
    <property type="match status" value="1"/>
</dbReference>
<evidence type="ECO:0000256" key="1">
    <source>
        <dbReference type="ARBA" id="ARBA00004123"/>
    </source>
</evidence>
<feature type="region of interest" description="Disordered" evidence="7">
    <location>
        <begin position="1"/>
        <end position="37"/>
    </location>
</feature>
<keyword evidence="5" id="KW-0539">Nucleus</keyword>
<dbReference type="PANTHER" id="PTHR13690:SF86">
    <property type="entry name" value="TRANSCRIPTION FACTOR VIP1"/>
    <property type="match status" value="1"/>
</dbReference>
<dbReference type="PROSITE" id="PS50217">
    <property type="entry name" value="BZIP"/>
    <property type="match status" value="1"/>
</dbReference>
<dbReference type="Gene3D" id="1.20.5.170">
    <property type="match status" value="1"/>
</dbReference>
<dbReference type="GO" id="GO:0003677">
    <property type="term" value="F:DNA binding"/>
    <property type="evidence" value="ECO:0007669"/>
    <property type="project" value="UniProtKB-KW"/>
</dbReference>
<evidence type="ECO:0000256" key="3">
    <source>
        <dbReference type="ARBA" id="ARBA00023125"/>
    </source>
</evidence>
<dbReference type="SMART" id="SM00338">
    <property type="entry name" value="BRLZ"/>
    <property type="match status" value="1"/>
</dbReference>
<feature type="compositionally biased region" description="Pro residues" evidence="7">
    <location>
        <begin position="294"/>
        <end position="303"/>
    </location>
</feature>
<dbReference type="InterPro" id="IPR004827">
    <property type="entry name" value="bZIP"/>
</dbReference>
<keyword evidence="6" id="KW-0175">Coiled coil</keyword>
<evidence type="ECO:0000313" key="10">
    <source>
        <dbReference type="RefSeq" id="XP_022926297.1"/>
    </source>
</evidence>
<keyword evidence="2" id="KW-0805">Transcription regulation</keyword>
<evidence type="ECO:0000256" key="2">
    <source>
        <dbReference type="ARBA" id="ARBA00023015"/>
    </source>
</evidence>
<dbReference type="InterPro" id="IPR044759">
    <property type="entry name" value="bZIP_RF2"/>
</dbReference>
<dbReference type="GeneID" id="111433477"/>
<evidence type="ECO:0000259" key="8">
    <source>
        <dbReference type="PROSITE" id="PS50217"/>
    </source>
</evidence>
<feature type="compositionally biased region" description="Low complexity" evidence="7">
    <location>
        <begin position="68"/>
        <end position="89"/>
    </location>
</feature>
<feature type="domain" description="BZIP" evidence="8">
    <location>
        <begin position="187"/>
        <end position="250"/>
    </location>
</feature>
<evidence type="ECO:0000256" key="6">
    <source>
        <dbReference type="SAM" id="Coils"/>
    </source>
</evidence>
<feature type="region of interest" description="Disordered" evidence="7">
    <location>
        <begin position="68"/>
        <end position="103"/>
    </location>
</feature>
<dbReference type="Pfam" id="PF07716">
    <property type="entry name" value="bZIP_2"/>
    <property type="match status" value="1"/>
</dbReference>